<dbReference type="Proteomes" id="UP000308133">
    <property type="component" value="Unassembled WGS sequence"/>
</dbReference>
<protein>
    <submittedName>
        <fullName evidence="1">Uncharacterized protein</fullName>
    </submittedName>
</protein>
<accession>A0A4U7AUR6</accession>
<organism evidence="1 2">
    <name type="scientific">Elsinoe australis</name>
    <dbReference type="NCBI Taxonomy" id="40998"/>
    <lineage>
        <taxon>Eukaryota</taxon>
        <taxon>Fungi</taxon>
        <taxon>Dikarya</taxon>
        <taxon>Ascomycota</taxon>
        <taxon>Pezizomycotina</taxon>
        <taxon>Dothideomycetes</taxon>
        <taxon>Dothideomycetidae</taxon>
        <taxon>Myriangiales</taxon>
        <taxon>Elsinoaceae</taxon>
        <taxon>Elsinoe</taxon>
    </lineage>
</organism>
<proteinExistence type="predicted"/>
<reference evidence="1 2" key="1">
    <citation type="submission" date="2018-02" db="EMBL/GenBank/DDBJ databases">
        <title>Draft genome sequences of Elsinoe sp., causing black scab on jojoba.</title>
        <authorList>
            <person name="Stodart B."/>
            <person name="Jeffress S."/>
            <person name="Ash G."/>
            <person name="Arun Chinnappa K."/>
        </authorList>
    </citation>
    <scope>NUCLEOTIDE SEQUENCE [LARGE SCALE GENOMIC DNA]</scope>
    <source>
        <strain evidence="1 2">Hillstone_2</strain>
    </source>
</reference>
<evidence type="ECO:0000313" key="2">
    <source>
        <dbReference type="Proteomes" id="UP000308133"/>
    </source>
</evidence>
<gene>
    <name evidence="1" type="ORF">C1H76_7447</name>
</gene>
<dbReference type="AlphaFoldDB" id="A0A4U7AUR6"/>
<name>A0A4U7AUR6_9PEZI</name>
<dbReference type="EMBL" id="PTQR01000090">
    <property type="protein sequence ID" value="TKX20371.1"/>
    <property type="molecule type" value="Genomic_DNA"/>
</dbReference>
<comment type="caution">
    <text evidence="1">The sequence shown here is derived from an EMBL/GenBank/DDBJ whole genome shotgun (WGS) entry which is preliminary data.</text>
</comment>
<evidence type="ECO:0000313" key="1">
    <source>
        <dbReference type="EMBL" id="TKX20371.1"/>
    </source>
</evidence>
<sequence>MGKADRSTGSRSCRLEYVGAADEMRRDFNIATTQNRGGADRSDAAKGCAGEEDIRKGGAYARCVDRRAAGGTAAGGIANGGVVAHGVTAGGVVASGIAVDLRVIGGKVAGEITAGEVTAGDGAVSLSGALVQEGLLRESSSMKLSDRANWY</sequence>